<dbReference type="SUPFAM" id="SSF48498">
    <property type="entry name" value="Tetracyclin repressor-like, C-terminal domain"/>
    <property type="match status" value="1"/>
</dbReference>
<feature type="domain" description="HTH tetR-type" evidence="5">
    <location>
        <begin position="8"/>
        <end position="68"/>
    </location>
</feature>
<feature type="DNA-binding region" description="H-T-H motif" evidence="4">
    <location>
        <begin position="31"/>
        <end position="50"/>
    </location>
</feature>
<protein>
    <submittedName>
        <fullName evidence="6">AcrR family transcriptional regulator</fullName>
    </submittedName>
</protein>
<comment type="caution">
    <text evidence="6">The sequence shown here is derived from an EMBL/GenBank/DDBJ whole genome shotgun (WGS) entry which is preliminary data.</text>
</comment>
<sequence length="220" mass="24229">MEPSNRPALTREAIVTAAIGLADEGGLEAVTMRGVGQRLGASGMALYRHVANRDDLVALMVDRVAGQFAYPEPRPADWREGLAEVARQDWRSFFAHPWMLPATATARPALGPHLLANMEWSLACLDDFDLPAHERLYLLGTVTGYAQGLALVWLSSNTPETRRGTSDWWREEVAKAGDYPRLSALVHELSPEVAVEEEFEFGLTRILDGVAAHLSTRARP</sequence>
<dbReference type="PANTHER" id="PTHR30055:SF151">
    <property type="entry name" value="TRANSCRIPTIONAL REGULATORY PROTEIN"/>
    <property type="match status" value="1"/>
</dbReference>
<dbReference type="PROSITE" id="PS50977">
    <property type="entry name" value="HTH_TETR_2"/>
    <property type="match status" value="1"/>
</dbReference>
<dbReference type="Gene3D" id="1.10.357.10">
    <property type="entry name" value="Tetracycline Repressor, domain 2"/>
    <property type="match status" value="1"/>
</dbReference>
<dbReference type="InterPro" id="IPR050109">
    <property type="entry name" value="HTH-type_TetR-like_transc_reg"/>
</dbReference>
<dbReference type="Gene3D" id="1.10.10.60">
    <property type="entry name" value="Homeodomain-like"/>
    <property type="match status" value="1"/>
</dbReference>
<keyword evidence="3" id="KW-0804">Transcription</keyword>
<dbReference type="RefSeq" id="WP_158103741.1">
    <property type="nucleotide sequence ID" value="NZ_JAGIOO010000001.1"/>
</dbReference>
<dbReference type="PANTHER" id="PTHR30055">
    <property type="entry name" value="HTH-TYPE TRANSCRIPTIONAL REGULATOR RUTR"/>
    <property type="match status" value="1"/>
</dbReference>
<keyword evidence="2 4" id="KW-0238">DNA-binding</keyword>
<accession>A0ABS5ASX7</accession>
<organism evidence="6 7">
    <name type="scientific">Crossiella equi</name>
    <dbReference type="NCBI Taxonomy" id="130796"/>
    <lineage>
        <taxon>Bacteria</taxon>
        <taxon>Bacillati</taxon>
        <taxon>Actinomycetota</taxon>
        <taxon>Actinomycetes</taxon>
        <taxon>Pseudonocardiales</taxon>
        <taxon>Pseudonocardiaceae</taxon>
        <taxon>Crossiella</taxon>
    </lineage>
</organism>
<dbReference type="EMBL" id="JAGIOO010000001">
    <property type="protein sequence ID" value="MBP2479327.1"/>
    <property type="molecule type" value="Genomic_DNA"/>
</dbReference>
<gene>
    <name evidence="6" type="ORF">JOF53_008199</name>
</gene>
<keyword evidence="1" id="KW-0805">Transcription regulation</keyword>
<evidence type="ECO:0000256" key="4">
    <source>
        <dbReference type="PROSITE-ProRule" id="PRU00335"/>
    </source>
</evidence>
<evidence type="ECO:0000256" key="2">
    <source>
        <dbReference type="ARBA" id="ARBA00023125"/>
    </source>
</evidence>
<dbReference type="InterPro" id="IPR004111">
    <property type="entry name" value="Repressor_TetR_C"/>
</dbReference>
<dbReference type="InterPro" id="IPR009057">
    <property type="entry name" value="Homeodomain-like_sf"/>
</dbReference>
<name>A0ABS5ASX7_9PSEU</name>
<dbReference type="Pfam" id="PF00440">
    <property type="entry name" value="TetR_N"/>
    <property type="match status" value="1"/>
</dbReference>
<evidence type="ECO:0000313" key="6">
    <source>
        <dbReference type="EMBL" id="MBP2479327.1"/>
    </source>
</evidence>
<evidence type="ECO:0000313" key="7">
    <source>
        <dbReference type="Proteomes" id="UP001519363"/>
    </source>
</evidence>
<dbReference type="InterPro" id="IPR001647">
    <property type="entry name" value="HTH_TetR"/>
</dbReference>
<evidence type="ECO:0000256" key="3">
    <source>
        <dbReference type="ARBA" id="ARBA00023163"/>
    </source>
</evidence>
<evidence type="ECO:0000259" key="5">
    <source>
        <dbReference type="PROSITE" id="PS50977"/>
    </source>
</evidence>
<dbReference type="SUPFAM" id="SSF46689">
    <property type="entry name" value="Homeodomain-like"/>
    <property type="match status" value="1"/>
</dbReference>
<keyword evidence="7" id="KW-1185">Reference proteome</keyword>
<reference evidence="6 7" key="1">
    <citation type="submission" date="2021-03" db="EMBL/GenBank/DDBJ databases">
        <title>Sequencing the genomes of 1000 actinobacteria strains.</title>
        <authorList>
            <person name="Klenk H.-P."/>
        </authorList>
    </citation>
    <scope>NUCLEOTIDE SEQUENCE [LARGE SCALE GENOMIC DNA]</scope>
    <source>
        <strain evidence="6 7">DSM 44580</strain>
    </source>
</reference>
<dbReference type="Proteomes" id="UP001519363">
    <property type="component" value="Unassembled WGS sequence"/>
</dbReference>
<dbReference type="InterPro" id="IPR036271">
    <property type="entry name" value="Tet_transcr_reg_TetR-rel_C_sf"/>
</dbReference>
<dbReference type="Pfam" id="PF02909">
    <property type="entry name" value="TetR_C_1"/>
    <property type="match status" value="1"/>
</dbReference>
<proteinExistence type="predicted"/>
<evidence type="ECO:0000256" key="1">
    <source>
        <dbReference type="ARBA" id="ARBA00023015"/>
    </source>
</evidence>